<dbReference type="AlphaFoldDB" id="A0A8R7TPC0"/>
<reference evidence="1" key="2">
    <citation type="submission" date="2018-03" db="EMBL/GenBank/DDBJ databases">
        <title>The Triticum urartu genome reveals the dynamic nature of wheat genome evolution.</title>
        <authorList>
            <person name="Ling H."/>
            <person name="Ma B."/>
            <person name="Shi X."/>
            <person name="Liu H."/>
            <person name="Dong L."/>
            <person name="Sun H."/>
            <person name="Cao Y."/>
            <person name="Gao Q."/>
            <person name="Zheng S."/>
            <person name="Li Y."/>
            <person name="Yu Y."/>
            <person name="Du H."/>
            <person name="Qi M."/>
            <person name="Li Y."/>
            <person name="Yu H."/>
            <person name="Cui Y."/>
            <person name="Wang N."/>
            <person name="Chen C."/>
            <person name="Wu H."/>
            <person name="Zhao Y."/>
            <person name="Zhang J."/>
            <person name="Li Y."/>
            <person name="Zhou W."/>
            <person name="Zhang B."/>
            <person name="Hu W."/>
            <person name="Eijk M."/>
            <person name="Tang J."/>
            <person name="Witsenboer H."/>
            <person name="Zhao S."/>
            <person name="Li Z."/>
            <person name="Zhang A."/>
            <person name="Wang D."/>
            <person name="Liang C."/>
        </authorList>
    </citation>
    <scope>NUCLEOTIDE SEQUENCE [LARGE SCALE GENOMIC DNA]</scope>
    <source>
        <strain evidence="1">cv. G1812</strain>
    </source>
</reference>
<proteinExistence type="predicted"/>
<organism evidence="1 2">
    <name type="scientific">Triticum urartu</name>
    <name type="common">Red wild einkorn</name>
    <name type="synonym">Crithodium urartu</name>
    <dbReference type="NCBI Taxonomy" id="4572"/>
    <lineage>
        <taxon>Eukaryota</taxon>
        <taxon>Viridiplantae</taxon>
        <taxon>Streptophyta</taxon>
        <taxon>Embryophyta</taxon>
        <taxon>Tracheophyta</taxon>
        <taxon>Spermatophyta</taxon>
        <taxon>Magnoliopsida</taxon>
        <taxon>Liliopsida</taxon>
        <taxon>Poales</taxon>
        <taxon>Poaceae</taxon>
        <taxon>BOP clade</taxon>
        <taxon>Pooideae</taxon>
        <taxon>Triticodae</taxon>
        <taxon>Triticeae</taxon>
        <taxon>Triticinae</taxon>
        <taxon>Triticum</taxon>
    </lineage>
</organism>
<dbReference type="EnsemblPlants" id="TuG1812G0200005699.01.T02">
    <property type="protein sequence ID" value="TuG1812G0200005699.01.T02"/>
    <property type="gene ID" value="TuG1812G0200005699.01"/>
</dbReference>
<evidence type="ECO:0000313" key="1">
    <source>
        <dbReference type="EnsemblPlants" id="TuG1812G0200005699.01.T02"/>
    </source>
</evidence>
<sequence>MELAVWRFVFYSPPFKGVKGKHPVGVVCSSDHLQQHHIIKVPNSSAALLPSGEAMYPRGWLRRCFCLQQAFHFDVYSYTHQLDVRRLHGASRVRGASHGRCHGSACRYGTCEN</sequence>
<dbReference type="Gramene" id="TuG1812G0200005699.01.T02">
    <property type="protein sequence ID" value="TuG1812G0200005699.01.T02"/>
    <property type="gene ID" value="TuG1812G0200005699.01"/>
</dbReference>
<accession>A0A8R7TPC0</accession>
<name>A0A8R7TPC0_TRIUA</name>
<protein>
    <submittedName>
        <fullName evidence="1">Uncharacterized protein</fullName>
    </submittedName>
</protein>
<reference evidence="1" key="3">
    <citation type="submission" date="2022-06" db="UniProtKB">
        <authorList>
            <consortium name="EnsemblPlants"/>
        </authorList>
    </citation>
    <scope>IDENTIFICATION</scope>
</reference>
<dbReference type="Proteomes" id="UP000015106">
    <property type="component" value="Chromosome 2"/>
</dbReference>
<evidence type="ECO:0000313" key="2">
    <source>
        <dbReference type="Proteomes" id="UP000015106"/>
    </source>
</evidence>
<keyword evidence="2" id="KW-1185">Reference proteome</keyword>
<reference evidence="2" key="1">
    <citation type="journal article" date="2013" name="Nature">
        <title>Draft genome of the wheat A-genome progenitor Triticum urartu.</title>
        <authorList>
            <person name="Ling H.Q."/>
            <person name="Zhao S."/>
            <person name="Liu D."/>
            <person name="Wang J."/>
            <person name="Sun H."/>
            <person name="Zhang C."/>
            <person name="Fan H."/>
            <person name="Li D."/>
            <person name="Dong L."/>
            <person name="Tao Y."/>
            <person name="Gao C."/>
            <person name="Wu H."/>
            <person name="Li Y."/>
            <person name="Cui Y."/>
            <person name="Guo X."/>
            <person name="Zheng S."/>
            <person name="Wang B."/>
            <person name="Yu K."/>
            <person name="Liang Q."/>
            <person name="Yang W."/>
            <person name="Lou X."/>
            <person name="Chen J."/>
            <person name="Feng M."/>
            <person name="Jian J."/>
            <person name="Zhang X."/>
            <person name="Luo G."/>
            <person name="Jiang Y."/>
            <person name="Liu J."/>
            <person name="Wang Z."/>
            <person name="Sha Y."/>
            <person name="Zhang B."/>
            <person name="Wu H."/>
            <person name="Tang D."/>
            <person name="Shen Q."/>
            <person name="Xue P."/>
            <person name="Zou S."/>
            <person name="Wang X."/>
            <person name="Liu X."/>
            <person name="Wang F."/>
            <person name="Yang Y."/>
            <person name="An X."/>
            <person name="Dong Z."/>
            <person name="Zhang K."/>
            <person name="Zhang X."/>
            <person name="Luo M.C."/>
            <person name="Dvorak J."/>
            <person name="Tong Y."/>
            <person name="Wang J."/>
            <person name="Yang H."/>
            <person name="Li Z."/>
            <person name="Wang D."/>
            <person name="Zhang A."/>
            <person name="Wang J."/>
        </authorList>
    </citation>
    <scope>NUCLEOTIDE SEQUENCE</scope>
    <source>
        <strain evidence="2">cv. G1812</strain>
    </source>
</reference>